<dbReference type="EMBL" id="JACMRX010000006">
    <property type="protein sequence ID" value="KAF7987994.1"/>
    <property type="molecule type" value="Genomic_DNA"/>
</dbReference>
<evidence type="ECO:0000313" key="2">
    <source>
        <dbReference type="Proteomes" id="UP000639338"/>
    </source>
</evidence>
<comment type="caution">
    <text evidence="1">The sequence shown here is derived from an EMBL/GenBank/DDBJ whole genome shotgun (WGS) entry which is preliminary data.</text>
</comment>
<dbReference type="AlphaFoldDB" id="A0A835CM43"/>
<organism evidence="1 2">
    <name type="scientific">Aphidius gifuensis</name>
    <name type="common">Parasitoid wasp</name>
    <dbReference type="NCBI Taxonomy" id="684658"/>
    <lineage>
        <taxon>Eukaryota</taxon>
        <taxon>Metazoa</taxon>
        <taxon>Ecdysozoa</taxon>
        <taxon>Arthropoda</taxon>
        <taxon>Hexapoda</taxon>
        <taxon>Insecta</taxon>
        <taxon>Pterygota</taxon>
        <taxon>Neoptera</taxon>
        <taxon>Endopterygota</taxon>
        <taxon>Hymenoptera</taxon>
        <taxon>Apocrita</taxon>
        <taxon>Ichneumonoidea</taxon>
        <taxon>Braconidae</taxon>
        <taxon>Aphidiinae</taxon>
        <taxon>Aphidius</taxon>
    </lineage>
</organism>
<protein>
    <submittedName>
        <fullName evidence="1">Uncharacterized protein</fullName>
    </submittedName>
</protein>
<accession>A0A835CM43</accession>
<dbReference type="Proteomes" id="UP000639338">
    <property type="component" value="Unassembled WGS sequence"/>
</dbReference>
<evidence type="ECO:0000313" key="1">
    <source>
        <dbReference type="EMBL" id="KAF7987994.1"/>
    </source>
</evidence>
<sequence>MGRKARFSSEVVVKFLIDNIQHFATCVPPWKDPIWKTFSKALATDDAEWKPDTIYNHVKKDRRAENYVLNQSEWNIIKPQPNQSNSEKRTLKKKVWANILLESFWLLYKLPCAFVVDHHYVSNSLNKQFFIKCEGHCKEKTTCNNTFIIIIKDDPGDDPPVINFYTRDTRGELFHEQVKRPCNGSEREKHGKSLQGKAIIPYRRQVARTLMPEGGVESPFIPNPDVLRHAKKEVLDRELGIDSSQKISMFEKIAALRFSPDFNKTIREVGLPFYTFYSTPRQLTLFQEYCKLEKESEICVDASGVFCEELIEPGGKKCGHIFLYVVTIHWGNQTYPVYQMLSTQHNNVFIAHWLKYWHHLLNAPIPKLTVCDYGRALLLALCDTYNSMHLTNYIDLCLDWLLKNNKRLPIPKKINSIMKVDVAHVIHFVTKWKCFKDERGKFLKNTYVRIVALMIDCNDIIKFQELYLLLCVISLQQYEDSVVNISLLPGIKTVQQAYNKLMDYIGNRKVYCDLIEELGDTIVDDDRCQPPEVINSQLTDETTTKKWILKLQTSAMVTIKEGTKLNAYYFKLFMDSFETLANEFPLWTGVMTPFKIEHASSSYGEGYFSYLKNLLLKPYKRPMTVEKFLRVHIRDCEGADIVMGAKVQDYIIKKMRKKIPTGDTIVDNLMEKSDEINNGVAFSNSIYQDNITQSIDLSLDVLNKSNKLVYETWKGRVNNDIHGFGPYDDVNLEYSTIDSDFFHDNRINDVVNSTPVPSGVNDINSSIGLPIKHSTMINEDVSYINILLI</sequence>
<reference evidence="1 2" key="1">
    <citation type="submission" date="2020-08" db="EMBL/GenBank/DDBJ databases">
        <title>Aphidius gifuensis genome sequencing and assembly.</title>
        <authorList>
            <person name="Du Z."/>
        </authorList>
    </citation>
    <scope>NUCLEOTIDE SEQUENCE [LARGE SCALE GENOMIC DNA]</scope>
    <source>
        <strain evidence="1">YNYX2018</strain>
        <tissue evidence="1">Adults</tissue>
    </source>
</reference>
<gene>
    <name evidence="1" type="ORF">HCN44_004810</name>
</gene>
<proteinExistence type="predicted"/>
<name>A0A835CM43_APHGI</name>
<keyword evidence="2" id="KW-1185">Reference proteome</keyword>